<proteinExistence type="predicted"/>
<accession>A0ABQ0SDK7</accession>
<gene>
    <name evidence="1" type="ORF">GHA01_11930</name>
</gene>
<dbReference type="EMBL" id="BJNN01000074">
    <property type="protein sequence ID" value="GEC63344.1"/>
    <property type="molecule type" value="Genomic_DNA"/>
</dbReference>
<dbReference type="Proteomes" id="UP000319478">
    <property type="component" value="Unassembled WGS sequence"/>
</dbReference>
<evidence type="ECO:0000313" key="2">
    <source>
        <dbReference type="Proteomes" id="UP000319478"/>
    </source>
</evidence>
<keyword evidence="2" id="KW-1185">Reference proteome</keyword>
<name>A0ABQ0SDK7_NOVHA</name>
<evidence type="ECO:0000313" key="1">
    <source>
        <dbReference type="EMBL" id="GEC63344.1"/>
    </source>
</evidence>
<protein>
    <submittedName>
        <fullName evidence="1">Uncharacterized protein</fullName>
    </submittedName>
</protein>
<comment type="caution">
    <text evidence="1">The sequence shown here is derived from an EMBL/GenBank/DDBJ whole genome shotgun (WGS) entry which is preliminary data.</text>
</comment>
<organism evidence="1 2">
    <name type="scientific">Novacetimonas hansenii</name>
    <name type="common">Komagataeibacter hansenii</name>
    <dbReference type="NCBI Taxonomy" id="436"/>
    <lineage>
        <taxon>Bacteria</taxon>
        <taxon>Pseudomonadati</taxon>
        <taxon>Pseudomonadota</taxon>
        <taxon>Alphaproteobacteria</taxon>
        <taxon>Acetobacterales</taxon>
        <taxon>Acetobacteraceae</taxon>
        <taxon>Novacetimonas</taxon>
    </lineage>
</organism>
<reference evidence="1 2" key="1">
    <citation type="submission" date="2019-06" db="EMBL/GenBank/DDBJ databases">
        <title>Whole genome shotgun sequence of Komagataeibacter hansenii NBRC 14820.</title>
        <authorList>
            <person name="Hosoyama A."/>
            <person name="Uohara A."/>
            <person name="Ohji S."/>
            <person name="Ichikawa N."/>
        </authorList>
    </citation>
    <scope>NUCLEOTIDE SEQUENCE [LARGE SCALE GENOMIC DNA]</scope>
    <source>
        <strain evidence="1 2">NBRC 14820</strain>
    </source>
</reference>
<sequence>MTIVSVVPSPNAPIARASSATGKNVILFAQIMQADGIRHVIGFFIPPVAAPVLAWGV</sequence>